<keyword evidence="5" id="KW-0805">Transcription regulation</keyword>
<feature type="compositionally biased region" description="Low complexity" evidence="10">
    <location>
        <begin position="180"/>
        <end position="196"/>
    </location>
</feature>
<evidence type="ECO:0000256" key="8">
    <source>
        <dbReference type="ARBA" id="ARBA00023242"/>
    </source>
</evidence>
<dbReference type="GO" id="GO:0006357">
    <property type="term" value="P:regulation of transcription by RNA polymerase II"/>
    <property type="evidence" value="ECO:0007669"/>
    <property type="project" value="TreeGrafter"/>
</dbReference>
<keyword evidence="6" id="KW-0238">DNA-binding</keyword>
<evidence type="ECO:0000256" key="9">
    <source>
        <dbReference type="PROSITE-ProRule" id="PRU00042"/>
    </source>
</evidence>
<dbReference type="EMBL" id="VZRD01001533">
    <property type="protein sequence ID" value="NWR40596.1"/>
    <property type="molecule type" value="Genomic_DNA"/>
</dbReference>
<protein>
    <submittedName>
        <fullName evidence="12">ZN395 protein</fullName>
    </submittedName>
</protein>
<reference evidence="12 13" key="1">
    <citation type="submission" date="2019-09" db="EMBL/GenBank/DDBJ databases">
        <title>Bird 10,000 Genomes (B10K) Project - Family phase.</title>
        <authorList>
            <person name="Zhang G."/>
        </authorList>
    </citation>
    <scope>NUCLEOTIDE SEQUENCE [LARGE SCALE GENOMIC DNA]</scope>
    <source>
        <strain evidence="12">B10K-CU-031-13</strain>
        <tissue evidence="12">Muscle</tissue>
    </source>
</reference>
<evidence type="ECO:0000313" key="13">
    <source>
        <dbReference type="Proteomes" id="UP000540952"/>
    </source>
</evidence>
<dbReference type="InterPro" id="IPR013087">
    <property type="entry name" value="Znf_C2H2_type"/>
</dbReference>
<dbReference type="PANTHER" id="PTHR13006">
    <property type="entry name" value="PAPILLOMAVIRUS REGULATORY FACTOR PRF-1"/>
    <property type="match status" value="1"/>
</dbReference>
<evidence type="ECO:0000256" key="2">
    <source>
        <dbReference type="ARBA" id="ARBA00022723"/>
    </source>
</evidence>
<feature type="region of interest" description="Disordered" evidence="10">
    <location>
        <begin position="153"/>
        <end position="242"/>
    </location>
</feature>
<proteinExistence type="predicted"/>
<dbReference type="GO" id="GO:0003700">
    <property type="term" value="F:DNA-binding transcription factor activity"/>
    <property type="evidence" value="ECO:0007669"/>
    <property type="project" value="TreeGrafter"/>
</dbReference>
<evidence type="ECO:0000256" key="5">
    <source>
        <dbReference type="ARBA" id="ARBA00023015"/>
    </source>
</evidence>
<evidence type="ECO:0000256" key="3">
    <source>
        <dbReference type="ARBA" id="ARBA00022771"/>
    </source>
</evidence>
<evidence type="ECO:0000256" key="6">
    <source>
        <dbReference type="ARBA" id="ARBA00023125"/>
    </source>
</evidence>
<keyword evidence="4" id="KW-0862">Zinc</keyword>
<dbReference type="AlphaFoldDB" id="A0A7K4X1Y7"/>
<feature type="compositionally biased region" description="Low complexity" evidence="10">
    <location>
        <begin position="308"/>
        <end position="328"/>
    </location>
</feature>
<feature type="domain" description="C2H2-type" evidence="11">
    <location>
        <begin position="251"/>
        <end position="281"/>
    </location>
</feature>
<feature type="non-terminal residue" evidence="12">
    <location>
        <position position="375"/>
    </location>
</feature>
<keyword evidence="13" id="KW-1185">Reference proteome</keyword>
<dbReference type="GO" id="GO:0008270">
    <property type="term" value="F:zinc ion binding"/>
    <property type="evidence" value="ECO:0007669"/>
    <property type="project" value="UniProtKB-KW"/>
</dbReference>
<comment type="caution">
    <text evidence="12">The sequence shown here is derived from an EMBL/GenBank/DDBJ whole genome shotgun (WGS) entry which is preliminary data.</text>
</comment>
<keyword evidence="7" id="KW-0804">Transcription</keyword>
<keyword evidence="3 9" id="KW-0863">Zinc-finger</keyword>
<feature type="region of interest" description="Disordered" evidence="10">
    <location>
        <begin position="297"/>
        <end position="364"/>
    </location>
</feature>
<sequence>LSAMATVLSRRLGKRSLLGTRVPADGMPVAAQIPGLQPEPGRAPASHEDGSCLLPAQENGHVPTFPGLRQLRSGQQVLITYNGQECDQGKVLLPEQGLQGCWRVQDTLQPPPEILQRSVSSSIDVPKRKADAAVEMDEMVAAMVLTSLSCSPVVQSPPAGESGLPASRASCDPWKESGDVSDSGSSTTSGHWSGASDISTPSPPHPAGSPKYSGEALSSPQGDDGFETDSDPFVPEEPAPRKRKNSVRVMYKCLWPSCGKVLRSIVGIKRHVRTQHLGDGADWEQRKREEDFYYTEVQAKEEPNPEGTTSTTSTTSTTPTSPTATSAPIIIRQSLEKPEPLPLEQPVLEPGLGGGTLSQSAPGSFWHIQADHAYQ</sequence>
<keyword evidence="8" id="KW-0539">Nucleus</keyword>
<dbReference type="Proteomes" id="UP000540952">
    <property type="component" value="Unassembled WGS sequence"/>
</dbReference>
<dbReference type="GO" id="GO:0005634">
    <property type="term" value="C:nucleus"/>
    <property type="evidence" value="ECO:0007669"/>
    <property type="project" value="UniProtKB-SubCell"/>
</dbReference>
<evidence type="ECO:0000256" key="10">
    <source>
        <dbReference type="SAM" id="MobiDB-lite"/>
    </source>
</evidence>
<evidence type="ECO:0000256" key="4">
    <source>
        <dbReference type="ARBA" id="ARBA00022833"/>
    </source>
</evidence>
<feature type="non-terminal residue" evidence="12">
    <location>
        <position position="1"/>
    </location>
</feature>
<dbReference type="PANTHER" id="PTHR13006:SF6">
    <property type="entry name" value="ZINC FINGER PROTEIN 395"/>
    <property type="match status" value="1"/>
</dbReference>
<keyword evidence="2" id="KW-0479">Metal-binding</keyword>
<evidence type="ECO:0000256" key="7">
    <source>
        <dbReference type="ARBA" id="ARBA00023163"/>
    </source>
</evidence>
<evidence type="ECO:0000259" key="11">
    <source>
        <dbReference type="PROSITE" id="PS50157"/>
    </source>
</evidence>
<evidence type="ECO:0000256" key="1">
    <source>
        <dbReference type="ARBA" id="ARBA00004123"/>
    </source>
</evidence>
<organism evidence="12 13">
    <name type="scientific">Tachuris rubrigastra</name>
    <dbReference type="NCBI Taxonomy" id="495162"/>
    <lineage>
        <taxon>Eukaryota</taxon>
        <taxon>Metazoa</taxon>
        <taxon>Chordata</taxon>
        <taxon>Craniata</taxon>
        <taxon>Vertebrata</taxon>
        <taxon>Euteleostomi</taxon>
        <taxon>Archelosauria</taxon>
        <taxon>Archosauria</taxon>
        <taxon>Dinosauria</taxon>
        <taxon>Saurischia</taxon>
        <taxon>Theropoda</taxon>
        <taxon>Coelurosauria</taxon>
        <taxon>Aves</taxon>
        <taxon>Neognathae</taxon>
        <taxon>Neoaves</taxon>
        <taxon>Telluraves</taxon>
        <taxon>Australaves</taxon>
        <taxon>Passeriformes</taxon>
        <taxon>Tyrannidae</taxon>
        <taxon>Tachuris</taxon>
    </lineage>
</organism>
<dbReference type="GO" id="GO:0000978">
    <property type="term" value="F:RNA polymerase II cis-regulatory region sequence-specific DNA binding"/>
    <property type="evidence" value="ECO:0007669"/>
    <property type="project" value="TreeGrafter"/>
</dbReference>
<dbReference type="InterPro" id="IPR052253">
    <property type="entry name" value="CR1/CR2-DNA-binding_regulator"/>
</dbReference>
<name>A0A7K4X1Y7_9TYRA</name>
<gene>
    <name evidence="12" type="primary">Znf395</name>
    <name evidence="12" type="ORF">TACRUB_R10701</name>
</gene>
<comment type="subcellular location">
    <subcellularLocation>
        <location evidence="1">Nucleus</location>
    </subcellularLocation>
</comment>
<accession>A0A7K4X1Y7</accession>
<dbReference type="PROSITE" id="PS50157">
    <property type="entry name" value="ZINC_FINGER_C2H2_2"/>
    <property type="match status" value="1"/>
</dbReference>
<evidence type="ECO:0000313" key="12">
    <source>
        <dbReference type="EMBL" id="NWR40596.1"/>
    </source>
</evidence>
<dbReference type="PROSITE" id="PS00028">
    <property type="entry name" value="ZINC_FINGER_C2H2_1"/>
    <property type="match status" value="1"/>
</dbReference>